<evidence type="ECO:0000313" key="3">
    <source>
        <dbReference type="Proteomes" id="UP000293764"/>
    </source>
</evidence>
<evidence type="ECO:0008006" key="4">
    <source>
        <dbReference type="Google" id="ProtNLM"/>
    </source>
</evidence>
<dbReference type="OrthoDB" id="3777129at2"/>
<protein>
    <recommendedName>
        <fullName evidence="4">Conjugal transfer protein</fullName>
    </recommendedName>
</protein>
<organism evidence="2 3">
    <name type="scientific">Pengzhenrongella frigida</name>
    <dbReference type="NCBI Taxonomy" id="1259133"/>
    <lineage>
        <taxon>Bacteria</taxon>
        <taxon>Bacillati</taxon>
        <taxon>Actinomycetota</taxon>
        <taxon>Actinomycetes</taxon>
        <taxon>Micrococcales</taxon>
        <taxon>Pengzhenrongella</taxon>
    </lineage>
</organism>
<gene>
    <name evidence="2" type="ORF">EUA98_10845</name>
</gene>
<accession>A0A4Q5N317</accession>
<dbReference type="RefSeq" id="WP_130102702.1">
    <property type="nucleotide sequence ID" value="NZ_SDWW01000023.1"/>
</dbReference>
<comment type="caution">
    <text evidence="2">The sequence shown here is derived from an EMBL/GenBank/DDBJ whole genome shotgun (WGS) entry which is preliminary data.</text>
</comment>
<keyword evidence="1" id="KW-0812">Transmembrane</keyword>
<evidence type="ECO:0000313" key="2">
    <source>
        <dbReference type="EMBL" id="RYV50997.1"/>
    </source>
</evidence>
<dbReference type="Proteomes" id="UP000293764">
    <property type="component" value="Unassembled WGS sequence"/>
</dbReference>
<proteinExistence type="predicted"/>
<dbReference type="AlphaFoldDB" id="A0A4Q5N317"/>
<dbReference type="EMBL" id="SDWW01000023">
    <property type="protein sequence ID" value="RYV50997.1"/>
    <property type="molecule type" value="Genomic_DNA"/>
</dbReference>
<evidence type="ECO:0000256" key="1">
    <source>
        <dbReference type="SAM" id="Phobius"/>
    </source>
</evidence>
<feature type="transmembrane region" description="Helical" evidence="1">
    <location>
        <begin position="12"/>
        <end position="32"/>
    </location>
</feature>
<sequence length="152" mass="16375">MQRSRRTTPYPFTWEIPVGTLLAVLLAVILGLQTGRSLANLVAGNGWVFVDRVALFTTLGPLLGGHAEAGLPAAIRPASVEVLWTCVGIVELLVLVAIGWAVKFGLDRWGPARLRGMATAAQAEALLGRTRLRHHAKVIRPDLYGAHQGGRR</sequence>
<keyword evidence="1" id="KW-0472">Membrane</keyword>
<feature type="transmembrane region" description="Helical" evidence="1">
    <location>
        <begin position="82"/>
        <end position="106"/>
    </location>
</feature>
<name>A0A4Q5N317_9MICO</name>
<keyword evidence="3" id="KW-1185">Reference proteome</keyword>
<keyword evidence="1" id="KW-1133">Transmembrane helix</keyword>
<reference evidence="2 3" key="1">
    <citation type="submission" date="2019-01" db="EMBL/GenBank/DDBJ databases">
        <title>Novel species of Cellulomonas.</title>
        <authorList>
            <person name="Liu Q."/>
            <person name="Xin Y.-H."/>
        </authorList>
    </citation>
    <scope>NUCLEOTIDE SEQUENCE [LARGE SCALE GENOMIC DNA]</scope>
    <source>
        <strain evidence="2 3">HLT2-17</strain>
    </source>
</reference>